<dbReference type="PANTHER" id="PTHR13800:SF44">
    <property type="entry name" value="TRANSIENT RECEPTOR POTENTIAL CHANNEL"/>
    <property type="match status" value="1"/>
</dbReference>
<proteinExistence type="predicted"/>
<reference evidence="5" key="1">
    <citation type="submission" date="2016-06" db="UniProtKB">
        <authorList>
            <consortium name="WormBaseParasite"/>
        </authorList>
    </citation>
    <scope>IDENTIFICATION</scope>
</reference>
<evidence type="ECO:0000256" key="2">
    <source>
        <dbReference type="SAM" id="Phobius"/>
    </source>
</evidence>
<feature type="compositionally biased region" description="Low complexity" evidence="1">
    <location>
        <begin position="48"/>
        <end position="60"/>
    </location>
</feature>
<evidence type="ECO:0000313" key="4">
    <source>
        <dbReference type="Proteomes" id="UP000050794"/>
    </source>
</evidence>
<feature type="signal peptide" evidence="3">
    <location>
        <begin position="1"/>
        <end position="24"/>
    </location>
</feature>
<sequence>LRMRSHSNLKVVLGLLCPFTIFLLEFKSREELMLQPQTAAEHEDDINESSSSSSSSSESDSSSDSDYSSDEDSVQGDQDGEKRKNSSSSVQSLNLAGVSQVIHQSRAGASEPSPFRATIVTSCLEVGAEVNSKSCKHDHRHRHHADNASMSHVPNGLCSRFVTAHRKDTTSNDNELNANNSNTLNNVFNLAAQNLQRTRPIKLRRRLYEFYVAPVTTFWAWSLSFIAFICCNTYTLLVKTPLEPTGLEWAIFVYMVAFGLEHFRKVSLLF</sequence>
<dbReference type="Proteomes" id="UP000050794">
    <property type="component" value="Unassembled WGS sequence"/>
</dbReference>
<feature type="transmembrane region" description="Helical" evidence="2">
    <location>
        <begin position="247"/>
        <end position="263"/>
    </location>
</feature>
<keyword evidence="3" id="KW-0732">Signal</keyword>
<feature type="chain" id="PRO_5008155208" evidence="3">
    <location>
        <begin position="25"/>
        <end position="270"/>
    </location>
</feature>
<dbReference type="GO" id="GO:0005886">
    <property type="term" value="C:plasma membrane"/>
    <property type="evidence" value="ECO:0007669"/>
    <property type="project" value="TreeGrafter"/>
</dbReference>
<evidence type="ECO:0000256" key="1">
    <source>
        <dbReference type="SAM" id="MobiDB-lite"/>
    </source>
</evidence>
<keyword evidence="2" id="KW-1133">Transmembrane helix</keyword>
<feature type="region of interest" description="Disordered" evidence="1">
    <location>
        <begin position="38"/>
        <end position="91"/>
    </location>
</feature>
<dbReference type="InterPro" id="IPR050927">
    <property type="entry name" value="TRPM"/>
</dbReference>
<protein>
    <submittedName>
        <fullName evidence="5">TPT domain-containing protein</fullName>
    </submittedName>
</protein>
<dbReference type="AlphaFoldDB" id="A0A183VFQ2"/>
<evidence type="ECO:0000256" key="3">
    <source>
        <dbReference type="SAM" id="SignalP"/>
    </source>
</evidence>
<dbReference type="GO" id="GO:0005261">
    <property type="term" value="F:monoatomic cation channel activity"/>
    <property type="evidence" value="ECO:0007669"/>
    <property type="project" value="TreeGrafter"/>
</dbReference>
<keyword evidence="2" id="KW-0812">Transmembrane</keyword>
<dbReference type="GO" id="GO:0030001">
    <property type="term" value="P:metal ion transport"/>
    <property type="evidence" value="ECO:0007669"/>
    <property type="project" value="TreeGrafter"/>
</dbReference>
<accession>A0A183VFQ2</accession>
<dbReference type="PANTHER" id="PTHR13800">
    <property type="entry name" value="TRANSIENT RECEPTOR POTENTIAL CATION CHANNEL, SUBFAMILY M, MEMBER 6"/>
    <property type="match status" value="1"/>
</dbReference>
<name>A0A183VFQ2_TOXCA</name>
<keyword evidence="2" id="KW-0472">Membrane</keyword>
<keyword evidence="4" id="KW-1185">Reference proteome</keyword>
<organism evidence="4 5">
    <name type="scientific">Toxocara canis</name>
    <name type="common">Canine roundworm</name>
    <dbReference type="NCBI Taxonomy" id="6265"/>
    <lineage>
        <taxon>Eukaryota</taxon>
        <taxon>Metazoa</taxon>
        <taxon>Ecdysozoa</taxon>
        <taxon>Nematoda</taxon>
        <taxon>Chromadorea</taxon>
        <taxon>Rhabditida</taxon>
        <taxon>Spirurina</taxon>
        <taxon>Ascaridomorpha</taxon>
        <taxon>Ascaridoidea</taxon>
        <taxon>Toxocaridae</taxon>
        <taxon>Toxocara</taxon>
    </lineage>
</organism>
<feature type="compositionally biased region" description="Acidic residues" evidence="1">
    <location>
        <begin position="61"/>
        <end position="74"/>
    </location>
</feature>
<dbReference type="WBParaSite" id="TCNE_0001957601-mRNA-1">
    <property type="protein sequence ID" value="TCNE_0001957601-mRNA-1"/>
    <property type="gene ID" value="TCNE_0001957601"/>
</dbReference>
<feature type="transmembrane region" description="Helical" evidence="2">
    <location>
        <begin position="210"/>
        <end position="235"/>
    </location>
</feature>
<evidence type="ECO:0000313" key="5">
    <source>
        <dbReference type="WBParaSite" id="TCNE_0001957601-mRNA-1"/>
    </source>
</evidence>